<dbReference type="Pfam" id="PF09836">
    <property type="entry name" value="DUF2063"/>
    <property type="match status" value="1"/>
</dbReference>
<organism evidence="3 4">
    <name type="scientific">Pseudoalteromonas amylolytica</name>
    <dbReference type="NCBI Taxonomy" id="1859457"/>
    <lineage>
        <taxon>Bacteria</taxon>
        <taxon>Pseudomonadati</taxon>
        <taxon>Pseudomonadota</taxon>
        <taxon>Gammaproteobacteria</taxon>
        <taxon>Alteromonadales</taxon>
        <taxon>Pseudoalteromonadaceae</taxon>
        <taxon>Pseudoalteromonas</taxon>
    </lineage>
</organism>
<comment type="caution">
    <text evidence="3">The sequence shown here is derived from an EMBL/GenBank/DDBJ whole genome shotgun (WGS) entry which is preliminary data.</text>
</comment>
<protein>
    <submittedName>
        <fullName evidence="3">DUF2063 domain-containing protein</fullName>
    </submittedName>
</protein>
<dbReference type="Gene3D" id="3.90.930.50">
    <property type="match status" value="1"/>
</dbReference>
<dbReference type="AlphaFoldDB" id="A0A1S1MRD8"/>
<dbReference type="InterPro" id="IPR018640">
    <property type="entry name" value="DUF2063"/>
</dbReference>
<evidence type="ECO:0000259" key="1">
    <source>
        <dbReference type="Pfam" id="PF09836"/>
    </source>
</evidence>
<dbReference type="Proteomes" id="UP000179786">
    <property type="component" value="Unassembled WGS sequence"/>
</dbReference>
<dbReference type="InterPro" id="IPR054098">
    <property type="entry name" value="NGO1945-like_C"/>
</dbReference>
<evidence type="ECO:0000313" key="3">
    <source>
        <dbReference type="EMBL" id="OHU91170.1"/>
    </source>
</evidence>
<dbReference type="OrthoDB" id="4146344at2"/>
<reference evidence="3 4" key="1">
    <citation type="submission" date="2016-09" db="EMBL/GenBank/DDBJ databases">
        <title>Pseudoalteromonas amylolytica sp. nov., isolated from the surface seawater.</title>
        <authorList>
            <person name="Wu Y.-H."/>
            <person name="Cheng H."/>
            <person name="Jin X.-B."/>
            <person name="Wang C.-S."/>
            <person name="Xu X.-W."/>
        </authorList>
    </citation>
    <scope>NUCLEOTIDE SEQUENCE [LARGE SCALE GENOMIC DNA]</scope>
    <source>
        <strain evidence="3 4">JW1</strain>
    </source>
</reference>
<feature type="domain" description="Putative DNA-binding" evidence="1">
    <location>
        <begin position="6"/>
        <end position="91"/>
    </location>
</feature>
<name>A0A1S1MRD8_9GAMM</name>
<proteinExistence type="predicted"/>
<dbReference type="STRING" id="1859457.BET10_10000"/>
<dbReference type="EMBL" id="MKJU01000025">
    <property type="protein sequence ID" value="OHU91170.1"/>
    <property type="molecule type" value="Genomic_DNA"/>
</dbReference>
<evidence type="ECO:0000259" key="2">
    <source>
        <dbReference type="Pfam" id="PF22106"/>
    </source>
</evidence>
<dbReference type="Pfam" id="PF22106">
    <property type="entry name" value="NGO1945_C"/>
    <property type="match status" value="1"/>
</dbReference>
<dbReference type="InterPro" id="IPR044922">
    <property type="entry name" value="DUF2063_N_sf"/>
</dbReference>
<gene>
    <name evidence="3" type="ORF">BET10_10000</name>
</gene>
<dbReference type="RefSeq" id="WP_070984829.1">
    <property type="nucleotide sequence ID" value="NZ_MKJU01000025.1"/>
</dbReference>
<feature type="domain" description="NGO1945-like C-terminal" evidence="2">
    <location>
        <begin position="143"/>
        <end position="236"/>
    </location>
</feature>
<keyword evidence="4" id="KW-1185">Reference proteome</keyword>
<evidence type="ECO:0000313" key="4">
    <source>
        <dbReference type="Proteomes" id="UP000179786"/>
    </source>
</evidence>
<sequence length="248" mass="29160">MSFIDVQNAFMAHIRNPEKESAPDNIEDRRLEVYRELFFNNIEGFVSSAFPVLKSLYDESTWQALVRQFFVEHDCKSPYFLEISQEFLHYLQFEYERQASDPQFMLELAHYEWSELDVAVYQSSDDYITIDDIEQQPLYFKDTARNLSYQYPVHQISKDFQPQQPSEQPCCFVIYRDEEEEVAFISSNAMTAMLLQVIAQNPGIVLRKLIELVHQQLPQFSFEQLYQGAQQTLSAFTQLSIIASKNSH</sequence>
<dbReference type="Gene3D" id="1.10.150.690">
    <property type="entry name" value="DUF2063"/>
    <property type="match status" value="1"/>
</dbReference>
<accession>A0A1S1MRD8</accession>